<proteinExistence type="predicted"/>
<gene>
    <name evidence="2" type="ORF">TSIB3V08_LOCUS3934</name>
</gene>
<dbReference type="AlphaFoldDB" id="A0A7R9AST8"/>
<name>A0A7R9AST8_TIMSH</name>
<reference evidence="2" key="1">
    <citation type="submission" date="2020-11" db="EMBL/GenBank/DDBJ databases">
        <authorList>
            <person name="Tran Van P."/>
        </authorList>
    </citation>
    <scope>NUCLEOTIDE SEQUENCE</scope>
</reference>
<accession>A0A7R9AST8</accession>
<feature type="compositionally biased region" description="Polar residues" evidence="1">
    <location>
        <begin position="76"/>
        <end position="86"/>
    </location>
</feature>
<organism evidence="2">
    <name type="scientific">Timema shepardi</name>
    <name type="common">Walking stick</name>
    <dbReference type="NCBI Taxonomy" id="629360"/>
    <lineage>
        <taxon>Eukaryota</taxon>
        <taxon>Metazoa</taxon>
        <taxon>Ecdysozoa</taxon>
        <taxon>Arthropoda</taxon>
        <taxon>Hexapoda</taxon>
        <taxon>Insecta</taxon>
        <taxon>Pterygota</taxon>
        <taxon>Neoptera</taxon>
        <taxon>Polyneoptera</taxon>
        <taxon>Phasmatodea</taxon>
        <taxon>Timematodea</taxon>
        <taxon>Timematoidea</taxon>
        <taxon>Timematidae</taxon>
        <taxon>Timema</taxon>
    </lineage>
</organism>
<feature type="region of interest" description="Disordered" evidence="1">
    <location>
        <begin position="54"/>
        <end position="86"/>
    </location>
</feature>
<evidence type="ECO:0008006" key="3">
    <source>
        <dbReference type="Google" id="ProtNLM"/>
    </source>
</evidence>
<dbReference type="EMBL" id="OC001359">
    <property type="protein sequence ID" value="CAD7259735.1"/>
    <property type="molecule type" value="Genomic_DNA"/>
</dbReference>
<evidence type="ECO:0000256" key="1">
    <source>
        <dbReference type="SAM" id="MobiDB-lite"/>
    </source>
</evidence>
<evidence type="ECO:0000313" key="2">
    <source>
        <dbReference type="EMBL" id="CAD7259735.1"/>
    </source>
</evidence>
<protein>
    <recommendedName>
        <fullName evidence="3">Ig-like domain-containing protein</fullName>
    </recommendedName>
</protein>
<feature type="compositionally biased region" description="Basic and acidic residues" evidence="1">
    <location>
        <begin position="55"/>
        <end position="65"/>
    </location>
</feature>
<sequence>MLLLLISPEISSHLTSDVPPEQPAIFDRWGRQLNSTVGPHDEGDDVMLTCRVIGGRKEKMKDPKRNSPPGEDGTPEDNSYNLFIKP</sequence>